<dbReference type="Gene3D" id="3.30.1490.480">
    <property type="entry name" value="Endolytic murein transglycosylase"/>
    <property type="match status" value="1"/>
</dbReference>
<organism evidence="9 10">
    <name type="scientific">Streptococcus cristatus</name>
    <dbReference type="NCBI Taxonomy" id="45634"/>
    <lineage>
        <taxon>Bacteria</taxon>
        <taxon>Bacillati</taxon>
        <taxon>Bacillota</taxon>
        <taxon>Bacilli</taxon>
        <taxon>Lactobacillales</taxon>
        <taxon>Streptococcaceae</taxon>
        <taxon>Streptococcus</taxon>
    </lineage>
</organism>
<dbReference type="Gene3D" id="3.30.160.60">
    <property type="entry name" value="Classic Zinc Finger"/>
    <property type="match status" value="1"/>
</dbReference>
<evidence type="ECO:0000256" key="6">
    <source>
        <dbReference type="ARBA" id="ARBA00023316"/>
    </source>
</evidence>
<sequence>MLGIMKKEIKFLTENSQDNEKTLSFKEKILNELATANGTQNHSVQEEAQPLLGKEMELAESLESLVSAVEKSHEVLEKDTSVEEEPNKIKVEEPMGQSEPTVHTQADVLENIVRNSTISEVPSNVDELGQADVAKKESIESGEVQTSVPHSEAYQEKAVPVAGEIKETVLADSNTTDEREAKKDFSTAEPTLSRRDVAHGKKRSRVDRTNSSKKKKRKNGLANRIVMTVLVLFLLGLGITGFVGYNYVSSALKPVDAKSTEYVTVEIPAGSSTKQIGEILEKKGLIKNAQVFNLYSKIRSYGNFQSGYYNLQKSMDLDTIAKQLQEGGTDTPQPPVLGKITIPEGYTLEQIAEATTVNAAKTANKNTKTPFSKEDFLNKAQDEDFIAKMAAKYPQLLATLPSKDSGVKYRLEGYLFPATYDYGKETTIEELIDQMLAAMNTNLSQYYSTIESKNLTVNDVLTLASLVEKEGSTDQDRKDIASVFYNRLNQAMPLQSNIALLYAQGKLGQKTTLKEDAEIDTNLDSPYNVYKKQGLMPGPVDSPSLSAIEATINPSKTEYLYFVANVETGAVYFANTYEEHAKNVEEHVNSKLNQSGESSN</sequence>
<dbReference type="GO" id="GO:0071555">
    <property type="term" value="P:cell wall organization"/>
    <property type="evidence" value="ECO:0007669"/>
    <property type="project" value="UniProtKB-KW"/>
</dbReference>
<dbReference type="PATRIC" id="fig|45634.12.peg.2095"/>
<comment type="caution">
    <text evidence="9">The sequence shown here is derived from an EMBL/GenBank/DDBJ whole genome shotgun (WGS) entry which is preliminary data.</text>
</comment>
<feature type="site" description="Important for catalytic activity" evidence="7">
    <location>
        <position position="470"/>
    </location>
</feature>
<dbReference type="EMBL" id="LQRD01000076">
    <property type="protein sequence ID" value="KXT68402.1"/>
    <property type="molecule type" value="Genomic_DNA"/>
</dbReference>
<gene>
    <name evidence="7" type="primary">mltG</name>
    <name evidence="9" type="ORF">SCRDD08_02014</name>
</gene>
<dbReference type="GO" id="GO:0009252">
    <property type="term" value="P:peptidoglycan biosynthetic process"/>
    <property type="evidence" value="ECO:0007669"/>
    <property type="project" value="UniProtKB-UniRule"/>
</dbReference>
<dbReference type="PANTHER" id="PTHR30518:SF2">
    <property type="entry name" value="ENDOLYTIC MUREIN TRANSGLYCOSYLASE"/>
    <property type="match status" value="1"/>
</dbReference>
<dbReference type="RefSeq" id="WP_414162616.1">
    <property type="nucleotide sequence ID" value="NZ_KQ969064.1"/>
</dbReference>
<evidence type="ECO:0000256" key="4">
    <source>
        <dbReference type="ARBA" id="ARBA00023136"/>
    </source>
</evidence>
<comment type="catalytic activity">
    <reaction evidence="7">
        <text>a peptidoglycan chain = a peptidoglycan chain with N-acetyl-1,6-anhydromuramyl-[peptide] at the reducing end + a peptidoglycan chain with N-acetylglucosamine at the non-reducing end.</text>
        <dbReference type="EC" id="4.2.2.29"/>
    </reaction>
</comment>
<comment type="subcellular location">
    <subcellularLocation>
        <location evidence="7">Cell membrane</location>
        <topology evidence="7">Single-pass membrane protein</topology>
    </subcellularLocation>
</comment>
<evidence type="ECO:0000313" key="10">
    <source>
        <dbReference type="Proteomes" id="UP000070377"/>
    </source>
</evidence>
<evidence type="ECO:0000256" key="1">
    <source>
        <dbReference type="ARBA" id="ARBA00022475"/>
    </source>
</evidence>
<name>A0A139MXK4_STRCR</name>
<keyword evidence="5 7" id="KW-0456">Lyase</keyword>
<comment type="similarity">
    <text evidence="7">Belongs to the transglycosylase MltG family.</text>
</comment>
<proteinExistence type="inferred from homology"/>
<dbReference type="HAMAP" id="MF_02065">
    <property type="entry name" value="MltG"/>
    <property type="match status" value="1"/>
</dbReference>
<evidence type="ECO:0000256" key="2">
    <source>
        <dbReference type="ARBA" id="ARBA00022692"/>
    </source>
</evidence>
<evidence type="ECO:0000256" key="8">
    <source>
        <dbReference type="SAM" id="MobiDB-lite"/>
    </source>
</evidence>
<dbReference type="GO" id="GO:0008932">
    <property type="term" value="F:lytic endotransglycosylase activity"/>
    <property type="evidence" value="ECO:0007669"/>
    <property type="project" value="UniProtKB-UniRule"/>
</dbReference>
<evidence type="ECO:0000256" key="5">
    <source>
        <dbReference type="ARBA" id="ARBA00023239"/>
    </source>
</evidence>
<dbReference type="EC" id="4.2.2.29" evidence="7"/>
<evidence type="ECO:0000313" key="9">
    <source>
        <dbReference type="EMBL" id="KXT68402.1"/>
    </source>
</evidence>
<dbReference type="InterPro" id="IPR003770">
    <property type="entry name" value="MLTG-like"/>
</dbReference>
<keyword evidence="1 7" id="KW-1003">Cell membrane</keyword>
<feature type="compositionally biased region" description="Basic and acidic residues" evidence="8">
    <location>
        <begin position="176"/>
        <end position="199"/>
    </location>
</feature>
<feature type="compositionally biased region" description="Basic residues" evidence="8">
    <location>
        <begin position="200"/>
        <end position="218"/>
    </location>
</feature>
<feature type="region of interest" description="Disordered" evidence="8">
    <location>
        <begin position="171"/>
        <end position="218"/>
    </location>
</feature>
<keyword evidence="4 7" id="KW-0472">Membrane</keyword>
<feature type="transmembrane region" description="Helical" evidence="7">
    <location>
        <begin position="221"/>
        <end position="245"/>
    </location>
</feature>
<dbReference type="Proteomes" id="UP000070377">
    <property type="component" value="Unassembled WGS sequence"/>
</dbReference>
<dbReference type="STRING" id="45634.SCRDD08_02014"/>
<evidence type="ECO:0000256" key="7">
    <source>
        <dbReference type="HAMAP-Rule" id="MF_02065"/>
    </source>
</evidence>
<reference evidence="9 10" key="1">
    <citation type="submission" date="2016-01" db="EMBL/GenBank/DDBJ databases">
        <title>Highly variable Streptococcus oralis are common among viridans streptococci isolated from primates.</title>
        <authorList>
            <person name="Denapaite D."/>
            <person name="Rieger M."/>
            <person name="Koendgen S."/>
            <person name="Brueckner R."/>
            <person name="Ochigava I."/>
            <person name="Kappeler P."/>
            <person name="Maetz-Rensing K."/>
            <person name="Leendertz F."/>
            <person name="Hakenbeck R."/>
        </authorList>
    </citation>
    <scope>NUCLEOTIDE SEQUENCE [LARGE SCALE GENOMIC DNA]</scope>
    <source>
        <strain evidence="9 10">DD08</strain>
    </source>
</reference>
<comment type="function">
    <text evidence="7">Functions as a peptidoglycan terminase that cleaves nascent peptidoglycan strands endolytically to terminate their elongation.</text>
</comment>
<dbReference type="PANTHER" id="PTHR30518">
    <property type="entry name" value="ENDOLYTIC MUREIN TRANSGLYCOSYLASE"/>
    <property type="match status" value="1"/>
</dbReference>
<keyword evidence="3 7" id="KW-1133">Transmembrane helix</keyword>
<keyword evidence="2 7" id="KW-0812">Transmembrane</keyword>
<accession>A0A139MXK4</accession>
<keyword evidence="6 7" id="KW-0961">Cell wall biogenesis/degradation</keyword>
<dbReference type="AlphaFoldDB" id="A0A139MXK4"/>
<dbReference type="Pfam" id="PF02618">
    <property type="entry name" value="YceG"/>
    <property type="match status" value="1"/>
</dbReference>
<dbReference type="CDD" id="cd08010">
    <property type="entry name" value="MltG_like"/>
    <property type="match status" value="1"/>
</dbReference>
<evidence type="ECO:0000256" key="3">
    <source>
        <dbReference type="ARBA" id="ARBA00022989"/>
    </source>
</evidence>
<dbReference type="GO" id="GO:0005886">
    <property type="term" value="C:plasma membrane"/>
    <property type="evidence" value="ECO:0007669"/>
    <property type="project" value="UniProtKB-SubCell"/>
</dbReference>
<protein>
    <recommendedName>
        <fullName evidence="7">Endolytic murein transglycosylase</fullName>
        <ecNumber evidence="7">4.2.2.29</ecNumber>
    </recommendedName>
    <alternativeName>
        <fullName evidence="7">Peptidoglycan lytic transglycosylase</fullName>
    </alternativeName>
    <alternativeName>
        <fullName evidence="7">Peptidoglycan polymerization terminase</fullName>
    </alternativeName>
</protein>
<dbReference type="NCBIfam" id="TIGR00247">
    <property type="entry name" value="endolytic transglycosylase MltG"/>
    <property type="match status" value="1"/>
</dbReference>